<organism evidence="2">
    <name type="scientific">freshwater metagenome</name>
    <dbReference type="NCBI Taxonomy" id="449393"/>
    <lineage>
        <taxon>unclassified sequences</taxon>
        <taxon>metagenomes</taxon>
        <taxon>ecological metagenomes</taxon>
    </lineage>
</organism>
<dbReference type="AlphaFoldDB" id="A0A6J7JIW4"/>
<evidence type="ECO:0000313" key="2">
    <source>
        <dbReference type="EMBL" id="CAB4942082.1"/>
    </source>
</evidence>
<reference evidence="2" key="1">
    <citation type="submission" date="2020-05" db="EMBL/GenBank/DDBJ databases">
        <authorList>
            <person name="Chiriac C."/>
            <person name="Salcher M."/>
            <person name="Ghai R."/>
            <person name="Kavagutti S V."/>
        </authorList>
    </citation>
    <scope>NUCLEOTIDE SEQUENCE</scope>
</reference>
<sequence length="182" mass="19663">MLISDLATVEQALETIIHQGEGVSEDRYADPSHAELTHHAKFAELPHDEVIRSGVIPAVVNPSVASLPANIAPVAAFSDALTTYLYLVMDRLISTASEDSHHHQVGLLYGAMVALLAPVARYLMTLPLNENEVAGPPFGFFEFSSATSPEAQLRSMAADLATDHPELQVAFDLLHRLPEGNE</sequence>
<evidence type="ECO:0000259" key="1">
    <source>
        <dbReference type="Pfam" id="PF12902"/>
    </source>
</evidence>
<gene>
    <name evidence="2" type="ORF">UFOPK3789_00150</name>
</gene>
<dbReference type="InterPro" id="IPR026820">
    <property type="entry name" value="VioB/RebD_dom"/>
</dbReference>
<protein>
    <submittedName>
        <fullName evidence="2">Unannotated protein</fullName>
    </submittedName>
</protein>
<proteinExistence type="predicted"/>
<dbReference type="InterPro" id="IPR012347">
    <property type="entry name" value="Ferritin-like"/>
</dbReference>
<dbReference type="Pfam" id="PF12902">
    <property type="entry name" value="Ferritin-like"/>
    <property type="match status" value="1"/>
</dbReference>
<accession>A0A6J7JIW4</accession>
<feature type="domain" description="Iminophenyl-pyruvate dimer synthase" evidence="1">
    <location>
        <begin position="3"/>
        <end position="45"/>
    </location>
</feature>
<name>A0A6J7JIW4_9ZZZZ</name>
<dbReference type="EMBL" id="CAFBNL010000004">
    <property type="protein sequence ID" value="CAB4942082.1"/>
    <property type="molecule type" value="Genomic_DNA"/>
</dbReference>
<dbReference type="Gene3D" id="1.20.1260.10">
    <property type="match status" value="1"/>
</dbReference>